<evidence type="ECO:0000259" key="7">
    <source>
        <dbReference type="PROSITE" id="PS51296"/>
    </source>
</evidence>
<dbReference type="Gene3D" id="3.90.380.10">
    <property type="entry name" value="Naphthalene 1,2-dioxygenase Alpha Subunit, Chain A, domain 1"/>
    <property type="match status" value="1"/>
</dbReference>
<sequence length="446" mass="49896">MPRYREDAAALAALVEPDQVHRDVYLDQEVFDLEMERLFRRTWVYLGHTSQVPNAGDYLTVDIAQEPLVMVRQADGSVRVLKNRCAHKGAKLVSAPNGNTGKFFRCPYHAWTYKTDGKPLAIPLKNGYEGTRMSECPSGQGLAAVANVQTYRGFVFVRLSDEGPSFSDYFGDSLSSIDNMADRSPEGELEIAGGCLRYVHNCNWKMFVENLNDTMHPMVAHESSAGTAKKLWDGKSADEPKPMAIEQFVPFVSDYAFFDGMGVRVFENGHSYTGVNFSIHSSYSALPEYEQQLATAWGEEKAKQVLGTARHNTVYYPSLTIKGAIQAIRVVRPIAPDKTLIESWTFRLKGAPDVLLQRTLTYSRLINSPMSVVGHDDLHAYRAIQEGLAANGNEWVSLHRDYRADEAQTPDLTVNGTSEISMRNQFRAWARYMAPQAAKSFPGTQR</sequence>
<feature type="domain" description="Rieske" evidence="7">
    <location>
        <begin position="43"/>
        <end position="157"/>
    </location>
</feature>
<dbReference type="PRINTS" id="PR00090">
    <property type="entry name" value="RNGDIOXGNASE"/>
</dbReference>
<evidence type="ECO:0000256" key="5">
    <source>
        <dbReference type="ARBA" id="ARBA00023004"/>
    </source>
</evidence>
<dbReference type="OrthoDB" id="9790995at2"/>
<evidence type="ECO:0000256" key="3">
    <source>
        <dbReference type="ARBA" id="ARBA00022723"/>
    </source>
</evidence>
<name>A0A4R5M019_9BURK</name>
<dbReference type="GO" id="GO:0005506">
    <property type="term" value="F:iron ion binding"/>
    <property type="evidence" value="ECO:0007669"/>
    <property type="project" value="InterPro"/>
</dbReference>
<evidence type="ECO:0000256" key="6">
    <source>
        <dbReference type="ARBA" id="ARBA00023014"/>
    </source>
</evidence>
<accession>A0A4R5M019</accession>
<dbReference type="RefSeq" id="WP_133199433.1">
    <property type="nucleotide sequence ID" value="NZ_JBHUCW010000013.1"/>
</dbReference>
<dbReference type="PROSITE" id="PS51296">
    <property type="entry name" value="RIESKE"/>
    <property type="match status" value="1"/>
</dbReference>
<dbReference type="GO" id="GO:0016491">
    <property type="term" value="F:oxidoreductase activity"/>
    <property type="evidence" value="ECO:0007669"/>
    <property type="project" value="UniProtKB-KW"/>
</dbReference>
<evidence type="ECO:0000313" key="8">
    <source>
        <dbReference type="EMBL" id="TDG18162.1"/>
    </source>
</evidence>
<proteinExistence type="inferred from homology"/>
<evidence type="ECO:0000256" key="2">
    <source>
        <dbReference type="ARBA" id="ARBA00022714"/>
    </source>
</evidence>
<dbReference type="GO" id="GO:0051537">
    <property type="term" value="F:2 iron, 2 sulfur cluster binding"/>
    <property type="evidence" value="ECO:0007669"/>
    <property type="project" value="UniProtKB-KW"/>
</dbReference>
<keyword evidence="4" id="KW-0560">Oxidoreductase</keyword>
<keyword evidence="2" id="KW-0001">2Fe-2S</keyword>
<comment type="similarity">
    <text evidence="1">Belongs to the bacterial ring-hydroxylating dioxygenase alpha subunit family.</text>
</comment>
<organism evidence="8 9">
    <name type="scientific">Paraburkholderia silviterrae</name>
    <dbReference type="NCBI Taxonomy" id="2528715"/>
    <lineage>
        <taxon>Bacteria</taxon>
        <taxon>Pseudomonadati</taxon>
        <taxon>Pseudomonadota</taxon>
        <taxon>Betaproteobacteria</taxon>
        <taxon>Burkholderiales</taxon>
        <taxon>Burkholderiaceae</taxon>
        <taxon>Paraburkholderia</taxon>
    </lineage>
</organism>
<keyword evidence="5" id="KW-0408">Iron</keyword>
<dbReference type="SUPFAM" id="SSF55961">
    <property type="entry name" value="Bet v1-like"/>
    <property type="match status" value="1"/>
</dbReference>
<dbReference type="Pfam" id="PF00355">
    <property type="entry name" value="Rieske"/>
    <property type="match status" value="1"/>
</dbReference>
<dbReference type="Pfam" id="PF00848">
    <property type="entry name" value="Ring_hydroxyl_A"/>
    <property type="match status" value="1"/>
</dbReference>
<protein>
    <submittedName>
        <fullName evidence="8">Oxidoreductase</fullName>
    </submittedName>
</protein>
<dbReference type="Gene3D" id="2.102.10.10">
    <property type="entry name" value="Rieske [2Fe-2S] iron-sulphur domain"/>
    <property type="match status" value="1"/>
</dbReference>
<gene>
    <name evidence="8" type="ORF">EYW47_35255</name>
</gene>
<reference evidence="8 9" key="1">
    <citation type="submission" date="2019-03" db="EMBL/GenBank/DDBJ databases">
        <title>Paraburkholderia sp. 4M-K11, isolated from subtropical forest soil.</title>
        <authorList>
            <person name="Gao Z.-H."/>
            <person name="Qiu L.-H."/>
        </authorList>
    </citation>
    <scope>NUCLEOTIDE SEQUENCE [LARGE SCALE GENOMIC DNA]</scope>
    <source>
        <strain evidence="8 9">4M-K11</strain>
    </source>
</reference>
<evidence type="ECO:0000256" key="4">
    <source>
        <dbReference type="ARBA" id="ARBA00023002"/>
    </source>
</evidence>
<keyword evidence="3" id="KW-0479">Metal-binding</keyword>
<dbReference type="PANTHER" id="PTHR43756:SF1">
    <property type="entry name" value="3-PHENYLPROPIONATE_CINNAMIC ACID DIOXYGENASE SUBUNIT ALPHA"/>
    <property type="match status" value="1"/>
</dbReference>
<keyword evidence="9" id="KW-1185">Reference proteome</keyword>
<evidence type="ECO:0000313" key="9">
    <source>
        <dbReference type="Proteomes" id="UP000295722"/>
    </source>
</evidence>
<dbReference type="CDD" id="cd08879">
    <property type="entry name" value="RHO_alpha_C_AntDO-like"/>
    <property type="match status" value="1"/>
</dbReference>
<evidence type="ECO:0000256" key="1">
    <source>
        <dbReference type="ARBA" id="ARBA00008751"/>
    </source>
</evidence>
<dbReference type="Proteomes" id="UP000295722">
    <property type="component" value="Unassembled WGS sequence"/>
</dbReference>
<keyword evidence="6" id="KW-0411">Iron-sulfur</keyword>
<dbReference type="SUPFAM" id="SSF50022">
    <property type="entry name" value="ISP domain"/>
    <property type="match status" value="1"/>
</dbReference>
<dbReference type="InterPro" id="IPR001663">
    <property type="entry name" value="Rng_hydr_dOase-A"/>
</dbReference>
<dbReference type="InterPro" id="IPR017941">
    <property type="entry name" value="Rieske_2Fe-2S"/>
</dbReference>
<comment type="caution">
    <text evidence="8">The sequence shown here is derived from an EMBL/GenBank/DDBJ whole genome shotgun (WGS) entry which is preliminary data.</text>
</comment>
<dbReference type="InterPro" id="IPR015879">
    <property type="entry name" value="Ring_hydroxy_dOase_asu_C_dom"/>
</dbReference>
<dbReference type="EMBL" id="SMRP01000034">
    <property type="protein sequence ID" value="TDG18162.1"/>
    <property type="molecule type" value="Genomic_DNA"/>
</dbReference>
<dbReference type="AlphaFoldDB" id="A0A4R5M019"/>
<dbReference type="PANTHER" id="PTHR43756">
    <property type="entry name" value="CHOLINE MONOOXYGENASE, CHLOROPLASTIC"/>
    <property type="match status" value="1"/>
</dbReference>
<dbReference type="InterPro" id="IPR036922">
    <property type="entry name" value="Rieske_2Fe-2S_sf"/>
</dbReference>